<feature type="chain" id="PRO_5009225448" description="Tetratricopeptide repeat protein" evidence="6">
    <location>
        <begin position="46"/>
        <end position="1684"/>
    </location>
</feature>
<dbReference type="CDD" id="cd05819">
    <property type="entry name" value="NHL"/>
    <property type="match status" value="1"/>
</dbReference>
<feature type="repeat" description="NHL" evidence="4">
    <location>
        <begin position="149"/>
        <end position="189"/>
    </location>
</feature>
<dbReference type="Gene3D" id="2.120.10.30">
    <property type="entry name" value="TolB, C-terminal domain"/>
    <property type="match status" value="2"/>
</dbReference>
<name>A0A1F6TC52_9PROT</name>
<accession>A0A1F6TC52</accession>
<feature type="coiled-coil region" evidence="5">
    <location>
        <begin position="1654"/>
        <end position="1681"/>
    </location>
</feature>
<feature type="signal peptide" evidence="6">
    <location>
        <begin position="1"/>
        <end position="45"/>
    </location>
</feature>
<dbReference type="SUPFAM" id="SSF48452">
    <property type="entry name" value="TPR-like"/>
    <property type="match status" value="3"/>
</dbReference>
<keyword evidence="2 3" id="KW-0802">TPR repeat</keyword>
<dbReference type="PROSITE" id="PS51125">
    <property type="entry name" value="NHL"/>
    <property type="match status" value="3"/>
</dbReference>
<feature type="repeat" description="TPR" evidence="3">
    <location>
        <begin position="1604"/>
        <end position="1637"/>
    </location>
</feature>
<dbReference type="Pfam" id="PF13181">
    <property type="entry name" value="TPR_8"/>
    <property type="match status" value="1"/>
</dbReference>
<evidence type="ECO:0000256" key="1">
    <source>
        <dbReference type="ARBA" id="ARBA00022737"/>
    </source>
</evidence>
<dbReference type="SUPFAM" id="SSF101898">
    <property type="entry name" value="NHL repeat"/>
    <property type="match status" value="1"/>
</dbReference>
<feature type="repeat" description="TPR" evidence="3">
    <location>
        <begin position="1570"/>
        <end position="1603"/>
    </location>
</feature>
<protein>
    <recommendedName>
        <fullName evidence="9">Tetratricopeptide repeat protein</fullName>
    </recommendedName>
</protein>
<dbReference type="SMART" id="SM00028">
    <property type="entry name" value="TPR"/>
    <property type="match status" value="13"/>
</dbReference>
<feature type="repeat" description="NHL" evidence="4">
    <location>
        <begin position="432"/>
        <end position="473"/>
    </location>
</feature>
<dbReference type="InterPro" id="IPR019734">
    <property type="entry name" value="TPR_rpt"/>
</dbReference>
<gene>
    <name evidence="7" type="ORF">A2V92_02205</name>
</gene>
<feature type="repeat" description="NHL" evidence="4">
    <location>
        <begin position="489"/>
        <end position="519"/>
    </location>
</feature>
<dbReference type="PROSITE" id="PS50293">
    <property type="entry name" value="TPR_REGION"/>
    <property type="match status" value="1"/>
</dbReference>
<dbReference type="Gene3D" id="1.25.40.10">
    <property type="entry name" value="Tetratricopeptide repeat domain"/>
    <property type="match status" value="3"/>
</dbReference>
<sequence>MASPVLLHFSDNPGRCRKRAARACALAALAAVGFRLLLAPAPGVAAEGDIQLLQTYTAGERSKKLFAEIGGVHLDPDGTLYVTDTASGALVVFTPSAQQAHRLAGKEQVFRSGKLAGIARLDDGTLAIANSGDDVIAALDRERHARYLIGEPGSNEGRLDAPAGLAVSARGRLYAAERGNDRVSVFARDGLFLFDLGRHLPDSARLSAPVQVAVDAEERVYVLEDKEGGRISIYSHVGEFLQRLTPEQFKGYAERTPRFSAIAVDAHGQLYAADRNNGKILQLDWKNAKPALAFGSKGAGRGQFAEITAMTVTAERRLVVGDSGNLKIEIYQLPPVAAPAADGPKLPLVARGPAIAAGENAPACDTAYPLPGGAMLCLQRGKKTVLRVGADGKAETFGGPYDEPRLAAVDEKTVAIVDGDRVRLLGHDAKPQFVIGRSGVRDGEFDAPGGICLGDRIYVADTGNSRIQIFSRDGVYLAKIANTKERAVLKQPAALALDSQNNLYVADNGANRIRVFSPERQLLYELGEGESAPHRFRQIHDLALDQDDNLYVLAATAVNDNSVRIYSGPRLLFAFGAQLERGVGMTRAATLTLLESEKAALAVYDSGRRRLQTYNYLQVPAQVGGLIVHGGPQQTALRWGKAPGSFIERYRVYGAREAKGPYELLLETKQNTAALTPAPGKDYLFYRVGAVSNNDVEGAPSLERLDRFLAGYRRFQEQRYAEAAEILAQAQQETPNNGHALEYLGRSRLEQGRVDETLALAQDLAKITGFEAVAVNLQVEALLRGRQLLPARALLDKARAERRSDAQSLVLCGRLNLLLNDAVGAVDCLEKAVKQGKTGEETHFLLGQAYVRLGAVQRGLAEFDKAVRLAPASAASWVQSGLAYQALNMHKEAIERFEKALALDDLNAGARLGAAQSHIALKNHDKAHSIAISMSGSPEQEAAGQYLLGVIALAKKQYQDAALALTRAGAKDPANVSIWIALADAQTALKNPSGTIDALRQATKADPDSFDANHRLARLLQDDGRHADAAPLFERAVALRPGHYEARYAFALALAASDRLKDASLQAGEAAKLAPKQTDPILLLADIAHRQGKHGEAIGHLTRLLKLRPASAEAQLKLGTVYLETNAYDQAQPHLEKAALLGPTNSRPHELLGAMYLERRLFDQAIRALARAAELNPSQENTMQLNAAYAEKKKSLEFKQTAPRIVLQDLKLKRVFSAAYKQYATEPLGSVKLKNVGPAEYSGLKLSFHIKGYMDFPGTMDLPALKAGTTLEVPLTAVFNNKILGIDEDTGVQVEVKLAYFQDGRQDTVEITRPMTIYGKNAILWSSPLLVGSFITPKDETLKDFVRQGVGQFPQEETALNRNLVTAMIMFDLMSAHGIRYLVDPNTPYSRLGADQVDYVQFPRETLRLKTGDCDDLSVLLSAALENLGLETALVDIPGHLFLMFNTGLPAKNRDLISLQNDLLVLRNGEVWVPLEATMIATSFSEAWTEGAKKYREAEAGGRLKLLPVKDAWARHMPVTLAPANFTLEPPATERVRARIERERSILLTKSLDRLVRPYRAMAQNSPADQEARIQIAILYAKNGLHDLALKELDQILEAEPANSAAHNSRGNIYYNLNDYDRALEAYRYAGQLDPTDGGIKLNMALAYYRQGKIKEAVESFNEAVTLNRDLENQYKSLKNLLGS</sequence>
<dbReference type="InterPro" id="IPR001258">
    <property type="entry name" value="NHL_repeat"/>
</dbReference>
<dbReference type="PANTHER" id="PTHR44858:SF1">
    <property type="entry name" value="UDP-N-ACETYLGLUCOSAMINE--PEPTIDE N-ACETYLGLUCOSAMINYLTRANSFERASE SPINDLY-RELATED"/>
    <property type="match status" value="1"/>
</dbReference>
<evidence type="ECO:0000313" key="7">
    <source>
        <dbReference type="EMBL" id="OGI42717.1"/>
    </source>
</evidence>
<dbReference type="InterPro" id="IPR011990">
    <property type="entry name" value="TPR-like_helical_dom_sf"/>
</dbReference>
<comment type="caution">
    <text evidence="7">The sequence shown here is derived from an EMBL/GenBank/DDBJ whole genome shotgun (WGS) entry which is preliminary data.</text>
</comment>
<reference evidence="7 8" key="1">
    <citation type="journal article" date="2016" name="Nat. Commun.">
        <title>Thousands of microbial genomes shed light on interconnected biogeochemical processes in an aquifer system.</title>
        <authorList>
            <person name="Anantharaman K."/>
            <person name="Brown C.T."/>
            <person name="Hug L.A."/>
            <person name="Sharon I."/>
            <person name="Castelle C.J."/>
            <person name="Probst A.J."/>
            <person name="Thomas B.C."/>
            <person name="Singh A."/>
            <person name="Wilkins M.J."/>
            <person name="Karaoz U."/>
            <person name="Brodie E.L."/>
            <person name="Williams K.H."/>
            <person name="Hubbard S.S."/>
            <person name="Banfield J.F."/>
        </authorList>
    </citation>
    <scope>NUCLEOTIDE SEQUENCE [LARGE SCALE GENOMIC DNA]</scope>
</reference>
<evidence type="ECO:0000256" key="3">
    <source>
        <dbReference type="PROSITE-ProRule" id="PRU00339"/>
    </source>
</evidence>
<feature type="repeat" description="TPR" evidence="3">
    <location>
        <begin position="1638"/>
        <end position="1671"/>
    </location>
</feature>
<dbReference type="PANTHER" id="PTHR44858">
    <property type="entry name" value="TETRATRICOPEPTIDE REPEAT PROTEIN 6"/>
    <property type="match status" value="1"/>
</dbReference>
<evidence type="ECO:0000256" key="6">
    <source>
        <dbReference type="SAM" id="SignalP"/>
    </source>
</evidence>
<evidence type="ECO:0008006" key="9">
    <source>
        <dbReference type="Google" id="ProtNLM"/>
    </source>
</evidence>
<dbReference type="InterPro" id="IPR050498">
    <property type="entry name" value="Ycf3"/>
</dbReference>
<feature type="repeat" description="TPR" evidence="3">
    <location>
        <begin position="1146"/>
        <end position="1179"/>
    </location>
</feature>
<evidence type="ECO:0000256" key="5">
    <source>
        <dbReference type="SAM" id="Coils"/>
    </source>
</evidence>
<feature type="repeat" description="TPR" evidence="3">
    <location>
        <begin position="840"/>
        <end position="873"/>
    </location>
</feature>
<dbReference type="EMBL" id="MFST01000143">
    <property type="protein sequence ID" value="OGI42717.1"/>
    <property type="molecule type" value="Genomic_DNA"/>
</dbReference>
<evidence type="ECO:0000313" key="8">
    <source>
        <dbReference type="Proteomes" id="UP000179344"/>
    </source>
</evidence>
<dbReference type="Pfam" id="PF14559">
    <property type="entry name" value="TPR_19"/>
    <property type="match status" value="3"/>
</dbReference>
<dbReference type="Gene3D" id="3.10.620.30">
    <property type="match status" value="1"/>
</dbReference>
<keyword evidence="6" id="KW-0732">Signal</keyword>
<dbReference type="InterPro" id="IPR011042">
    <property type="entry name" value="6-blade_b-propeller_TolB-like"/>
</dbReference>
<dbReference type="PROSITE" id="PS50005">
    <property type="entry name" value="TPR"/>
    <property type="match status" value="7"/>
</dbReference>
<evidence type="ECO:0000256" key="2">
    <source>
        <dbReference type="ARBA" id="ARBA00022803"/>
    </source>
</evidence>
<dbReference type="Proteomes" id="UP000179344">
    <property type="component" value="Unassembled WGS sequence"/>
</dbReference>
<keyword evidence="1" id="KW-0677">Repeat</keyword>
<organism evidence="7 8">
    <name type="scientific">Candidatus Muproteobacteria bacterium RBG_16_65_31</name>
    <dbReference type="NCBI Taxonomy" id="1817759"/>
    <lineage>
        <taxon>Bacteria</taxon>
        <taxon>Pseudomonadati</taxon>
        <taxon>Pseudomonadota</taxon>
        <taxon>Candidatus Muproteobacteria</taxon>
    </lineage>
</organism>
<feature type="repeat" description="TPR" evidence="3">
    <location>
        <begin position="874"/>
        <end position="907"/>
    </location>
</feature>
<feature type="repeat" description="TPR" evidence="3">
    <location>
        <begin position="1112"/>
        <end position="1145"/>
    </location>
</feature>
<dbReference type="Pfam" id="PF01436">
    <property type="entry name" value="NHL"/>
    <property type="match status" value="2"/>
</dbReference>
<dbReference type="Pfam" id="PF13432">
    <property type="entry name" value="TPR_16"/>
    <property type="match status" value="4"/>
</dbReference>
<keyword evidence="5" id="KW-0175">Coiled coil</keyword>
<dbReference type="SUPFAM" id="SSF63829">
    <property type="entry name" value="Calcium-dependent phosphotriesterase"/>
    <property type="match status" value="1"/>
</dbReference>
<evidence type="ECO:0000256" key="4">
    <source>
        <dbReference type="PROSITE-ProRule" id="PRU00504"/>
    </source>
</evidence>
<proteinExistence type="predicted"/>